<dbReference type="HOGENOM" id="CLU_2023023_0_0_7"/>
<keyword evidence="2" id="KW-1185">Reference proteome</keyword>
<dbReference type="KEGG" id="dsf:UWK_00482"/>
<dbReference type="Proteomes" id="UP000011721">
    <property type="component" value="Chromosome"/>
</dbReference>
<evidence type="ECO:0000313" key="1">
    <source>
        <dbReference type="EMBL" id="AGF77065.1"/>
    </source>
</evidence>
<dbReference type="EMBL" id="CP003985">
    <property type="protein sequence ID" value="AGF77065.1"/>
    <property type="molecule type" value="Genomic_DNA"/>
</dbReference>
<dbReference type="AlphaFoldDB" id="M1PBD5"/>
<dbReference type="STRING" id="1167006.UWK_00482"/>
<organism evidence="1 2">
    <name type="scientific">Desulfocapsa sulfexigens (strain DSM 10523 / SB164P1)</name>
    <dbReference type="NCBI Taxonomy" id="1167006"/>
    <lineage>
        <taxon>Bacteria</taxon>
        <taxon>Pseudomonadati</taxon>
        <taxon>Thermodesulfobacteriota</taxon>
        <taxon>Desulfobulbia</taxon>
        <taxon>Desulfobulbales</taxon>
        <taxon>Desulfocapsaceae</taxon>
        <taxon>Desulfocapsa</taxon>
    </lineage>
</organism>
<gene>
    <name evidence="1" type="ordered locus">UWK_00482</name>
</gene>
<accession>M1PBD5</accession>
<sequence>MFSEMVAKLREGELPDPSLLRGRCHAAVTKKLAFLRLPPVYWESDPKRNPDSSHLLWAVLLLHDLEMLDAVKGIILMEQAERERLSLEVFVQQSLAELYSLAPTPKFRTLLEEQVASSSLMQ</sequence>
<dbReference type="RefSeq" id="WP_015402763.1">
    <property type="nucleotide sequence ID" value="NC_020304.1"/>
</dbReference>
<proteinExistence type="predicted"/>
<protein>
    <submittedName>
        <fullName evidence="1">Uncharacterized protein</fullName>
    </submittedName>
</protein>
<evidence type="ECO:0000313" key="2">
    <source>
        <dbReference type="Proteomes" id="UP000011721"/>
    </source>
</evidence>
<reference evidence="2" key="1">
    <citation type="journal article" date="2013" name="Stand. Genomic Sci.">
        <title>Complete genome sequence of Desulfocapsa sulfexigens, a marine deltaproteobacterium specialized in disproportionating inorganic sulfur compounds.</title>
        <authorList>
            <person name="Finster K.W."/>
            <person name="Kjeldsen K.U."/>
            <person name="Kube M."/>
            <person name="Reinhardt R."/>
            <person name="Mussmann M."/>
            <person name="Amann R."/>
            <person name="Schreiber L."/>
        </authorList>
    </citation>
    <scope>NUCLEOTIDE SEQUENCE [LARGE SCALE GENOMIC DNA]</scope>
    <source>
        <strain evidence="2">DSM 10523 / SB164P1</strain>
    </source>
</reference>
<name>M1PBD5_DESSD</name>